<accession>A0AAD5L6M8</accession>
<name>A0AAD5L6M8_PYTIN</name>
<evidence type="ECO:0000313" key="1">
    <source>
        <dbReference type="EMBL" id="KAJ0388794.1"/>
    </source>
</evidence>
<keyword evidence="2" id="KW-1185">Reference proteome</keyword>
<dbReference type="InterPro" id="IPR016024">
    <property type="entry name" value="ARM-type_fold"/>
</dbReference>
<comment type="caution">
    <text evidence="1">The sequence shown here is derived from an EMBL/GenBank/DDBJ whole genome shotgun (WGS) entry which is preliminary data.</text>
</comment>
<organism evidence="1 2">
    <name type="scientific">Pythium insidiosum</name>
    <name type="common">Pythiosis disease agent</name>
    <dbReference type="NCBI Taxonomy" id="114742"/>
    <lineage>
        <taxon>Eukaryota</taxon>
        <taxon>Sar</taxon>
        <taxon>Stramenopiles</taxon>
        <taxon>Oomycota</taxon>
        <taxon>Peronosporomycetes</taxon>
        <taxon>Pythiales</taxon>
        <taxon>Pythiaceae</taxon>
        <taxon>Pythium</taxon>
    </lineage>
</organism>
<dbReference type="Proteomes" id="UP001209570">
    <property type="component" value="Unassembled WGS sequence"/>
</dbReference>
<proteinExistence type="predicted"/>
<dbReference type="InterPro" id="IPR011989">
    <property type="entry name" value="ARM-like"/>
</dbReference>
<sequence>MRLNLILRHRDWVDKFLAAQGMEALVVLLDPAKRSSASMPGEILSVLFALSHSNRGMLAIVQCPNCCPRLVAALTAAPCNVLRSRILKLLTLS</sequence>
<evidence type="ECO:0000313" key="2">
    <source>
        <dbReference type="Proteomes" id="UP001209570"/>
    </source>
</evidence>
<dbReference type="EMBL" id="JAKCXM010006407">
    <property type="protein sequence ID" value="KAJ0388794.1"/>
    <property type="molecule type" value="Genomic_DNA"/>
</dbReference>
<dbReference type="AlphaFoldDB" id="A0AAD5L6M8"/>
<dbReference type="Gene3D" id="1.25.10.10">
    <property type="entry name" value="Leucine-rich Repeat Variant"/>
    <property type="match status" value="1"/>
</dbReference>
<reference evidence="1" key="1">
    <citation type="submission" date="2021-12" db="EMBL/GenBank/DDBJ databases">
        <title>Prjna785345.</title>
        <authorList>
            <person name="Rujirawat T."/>
            <person name="Krajaejun T."/>
        </authorList>
    </citation>
    <scope>NUCLEOTIDE SEQUENCE</scope>
    <source>
        <strain evidence="1">Pi057C3</strain>
    </source>
</reference>
<protein>
    <submittedName>
        <fullName evidence="1">Uncharacterized protein</fullName>
    </submittedName>
</protein>
<gene>
    <name evidence="1" type="ORF">P43SY_011027</name>
</gene>
<dbReference type="SUPFAM" id="SSF48371">
    <property type="entry name" value="ARM repeat"/>
    <property type="match status" value="1"/>
</dbReference>